<evidence type="ECO:0000313" key="1">
    <source>
        <dbReference type="EMBL" id="KAJ4722024.1"/>
    </source>
</evidence>
<dbReference type="EMBL" id="CM051396">
    <property type="protein sequence ID" value="KAJ4722024.1"/>
    <property type="molecule type" value="Genomic_DNA"/>
</dbReference>
<reference evidence="1 2" key="1">
    <citation type="journal article" date="2023" name="Science">
        <title>Complex scaffold remodeling in plant triterpene biosynthesis.</title>
        <authorList>
            <person name="De La Pena R."/>
            <person name="Hodgson H."/>
            <person name="Liu J.C."/>
            <person name="Stephenson M.J."/>
            <person name="Martin A.C."/>
            <person name="Owen C."/>
            <person name="Harkess A."/>
            <person name="Leebens-Mack J."/>
            <person name="Jimenez L.E."/>
            <person name="Osbourn A."/>
            <person name="Sattely E.S."/>
        </authorList>
    </citation>
    <scope>NUCLEOTIDE SEQUENCE [LARGE SCALE GENOMIC DNA]</scope>
    <source>
        <strain evidence="2">cv. JPN11</strain>
        <tissue evidence="1">Leaf</tissue>
    </source>
</reference>
<evidence type="ECO:0000313" key="2">
    <source>
        <dbReference type="Proteomes" id="UP001164539"/>
    </source>
</evidence>
<accession>A0ACC1YG90</accession>
<comment type="caution">
    <text evidence="1">The sequence shown here is derived from an EMBL/GenBank/DDBJ whole genome shotgun (WGS) entry which is preliminary data.</text>
</comment>
<proteinExistence type="predicted"/>
<sequence>MSLSNNDLLMEIDQHNQEEDSFLALIEYARSVLWPEEEDSNNDESDSQGPGWSWIASRILRTCTAYSSGVTFAILLSDLAQAWNEQRRAGGPKKRPEIVNQLRKNHRRTKLPNTVTIDSIYEKNFLSLNSVLEAVIVNVFLLQGTNIYMLTLGDFWSSNTIDLYLHRRYYDLVDPQNGILKKGREVFLTGCYLRTAREGCGSPRLLPTEYLVILLDEGQDHDAILLDFYSDSFSSISLDAFNNDVSYSFNARIESIGLVEIQGEYGSVQKREITLVDNDGVKLKFVLWGEQVLLANLFSVGSLLALDRPYISLETSVELCLEYGSATQLYLVPFIQHEEQVCVALTQNRYQGSRLLSAADPTQGSLVSQITLPCDSQGSIDFSNYPFQSFITDLRDKMTGFSLYGVVVDIFREKNTAGVVFSLKIEDATGVISAKLHFTDSWSLGRLGLGHVVYMSHLTCCKKKKNCLEVLWSEKDVGASFVNLSCLPALLNSSCLHKSSCLSDLTSRASYMHICRVWLDQIDSCYVNTRLTHALCGNFVNERQTGDFECSFCHCNCNTELMRTFHLRITLADESGKVLAWCTGQTATELLQISPNEFYELPEEEQVMYPTSLENERFLVALVNCKRREYGSGENPGENHAISWEITRALKCE</sequence>
<keyword evidence="2" id="KW-1185">Reference proteome</keyword>
<protein>
    <submittedName>
        <fullName evidence="1">Nucleic acid-binding proteins superfamily</fullName>
    </submittedName>
</protein>
<organism evidence="1 2">
    <name type="scientific">Melia azedarach</name>
    <name type="common">Chinaberry tree</name>
    <dbReference type="NCBI Taxonomy" id="155640"/>
    <lineage>
        <taxon>Eukaryota</taxon>
        <taxon>Viridiplantae</taxon>
        <taxon>Streptophyta</taxon>
        <taxon>Embryophyta</taxon>
        <taxon>Tracheophyta</taxon>
        <taxon>Spermatophyta</taxon>
        <taxon>Magnoliopsida</taxon>
        <taxon>eudicotyledons</taxon>
        <taxon>Gunneridae</taxon>
        <taxon>Pentapetalae</taxon>
        <taxon>rosids</taxon>
        <taxon>malvids</taxon>
        <taxon>Sapindales</taxon>
        <taxon>Meliaceae</taxon>
        <taxon>Melia</taxon>
    </lineage>
</organism>
<name>A0ACC1YG90_MELAZ</name>
<gene>
    <name evidence="1" type="ORF">OWV82_005595</name>
</gene>
<dbReference type="Proteomes" id="UP001164539">
    <property type="component" value="Chromosome 3"/>
</dbReference>